<protein>
    <submittedName>
        <fullName evidence="1">Uncharacterized protein</fullName>
    </submittedName>
</protein>
<accession>A0A117LZE9</accession>
<dbReference type="PATRIC" id="fig|294710.3.peg.147"/>
<proteinExistence type="predicted"/>
<dbReference type="AlphaFoldDB" id="A0A117LZE9"/>
<reference evidence="2" key="1">
    <citation type="journal article" date="2015" name="MBio">
        <title>Genome-Resolved Metagenomic Analysis Reveals Roles for Candidate Phyla and Other Microbial Community Members in Biogeochemical Transformations in Oil Reservoirs.</title>
        <authorList>
            <person name="Hu P."/>
            <person name="Tom L."/>
            <person name="Singh A."/>
            <person name="Thomas B.C."/>
            <person name="Baker B.J."/>
            <person name="Piceno Y.M."/>
            <person name="Andersen G.L."/>
            <person name="Banfield J.F."/>
        </authorList>
    </citation>
    <scope>NUCLEOTIDE SEQUENCE [LARGE SCALE GENOMIC DNA]</scope>
</reference>
<evidence type="ECO:0000313" key="2">
    <source>
        <dbReference type="Proteomes" id="UP000053860"/>
    </source>
</evidence>
<gene>
    <name evidence="1" type="ORF">XD92_1475</name>
</gene>
<dbReference type="EMBL" id="LGGN01000349">
    <property type="protein sequence ID" value="KUK75865.1"/>
    <property type="molecule type" value="Genomic_DNA"/>
</dbReference>
<name>A0A117LZE9_9BACT</name>
<comment type="caution">
    <text evidence="1">The sequence shown here is derived from an EMBL/GenBank/DDBJ whole genome shotgun (WGS) entry which is preliminary data.</text>
</comment>
<organism evidence="1 2">
    <name type="scientific">Proteiniphilum acetatigenes</name>
    <dbReference type="NCBI Taxonomy" id="294710"/>
    <lineage>
        <taxon>Bacteria</taxon>
        <taxon>Pseudomonadati</taxon>
        <taxon>Bacteroidota</taxon>
        <taxon>Bacteroidia</taxon>
        <taxon>Bacteroidales</taxon>
        <taxon>Dysgonomonadaceae</taxon>
        <taxon>Proteiniphilum</taxon>
    </lineage>
</organism>
<feature type="non-terminal residue" evidence="1">
    <location>
        <position position="1"/>
    </location>
</feature>
<evidence type="ECO:0000313" key="1">
    <source>
        <dbReference type="EMBL" id="KUK75865.1"/>
    </source>
</evidence>
<dbReference type="Proteomes" id="UP000053860">
    <property type="component" value="Unassembled WGS sequence"/>
</dbReference>
<sequence length="355" mass="39529">TTPDRVVVHTLHQHDAPICDFTAERLLTEKNLPVGCFDGAFARVLIKRLQKSIADSLLKLQDVTYVGLGKAPVFQVASNRRVDKTDGKIGIMRGSSCSDPRLRNLPEGVIDPDVSLISFWNNNTPLAVLSFYATHPQSYYRTGVANPDFPGIARYLRQLEVPDALHVHFNGAGGNIAAGKYNDGSHEMRHILAKRLADGMKRAWESTQRYSVNRDNVTWSVIPVLLPYNPKTADIEKEMVTKDGVYLANNLGRLGWYKRTLQQKAIGFACMGINNARIFFMPGELFVEYQLAAKAKVPDKFVAMAAYGDYGPFYIGTKDAYKEGGYEILSSPVTEEAESVIMRAIDDLYSQSNKV</sequence>